<name>S9VAX1_9TRYP</name>
<evidence type="ECO:0000256" key="1">
    <source>
        <dbReference type="SAM" id="Phobius"/>
    </source>
</evidence>
<keyword evidence="1" id="KW-1133">Transmembrane helix</keyword>
<dbReference type="AlphaFoldDB" id="S9VAX1"/>
<gene>
    <name evidence="2" type="ORF">ADEAN_000802700</name>
</gene>
<dbReference type="Proteomes" id="UP000515908">
    <property type="component" value="Chromosome 17"/>
</dbReference>
<organism evidence="2 3">
    <name type="scientific">Angomonas deanei</name>
    <dbReference type="NCBI Taxonomy" id="59799"/>
    <lineage>
        <taxon>Eukaryota</taxon>
        <taxon>Discoba</taxon>
        <taxon>Euglenozoa</taxon>
        <taxon>Kinetoplastea</taxon>
        <taxon>Metakinetoplastina</taxon>
        <taxon>Trypanosomatida</taxon>
        <taxon>Trypanosomatidae</taxon>
        <taxon>Strigomonadinae</taxon>
        <taxon>Angomonas</taxon>
    </lineage>
</organism>
<accession>S9VAX1</accession>
<feature type="transmembrane region" description="Helical" evidence="1">
    <location>
        <begin position="114"/>
        <end position="135"/>
    </location>
</feature>
<keyword evidence="1" id="KW-0472">Membrane</keyword>
<evidence type="ECO:0000313" key="2">
    <source>
        <dbReference type="EMBL" id="CAD2220505.1"/>
    </source>
</evidence>
<dbReference type="EMBL" id="LR877161">
    <property type="protein sequence ID" value="CAD2220505.1"/>
    <property type="molecule type" value="Genomic_DNA"/>
</dbReference>
<proteinExistence type="predicted"/>
<protein>
    <submittedName>
        <fullName evidence="2">Uncharacterized protein</fullName>
    </submittedName>
</protein>
<dbReference type="VEuPathDB" id="TriTrypDB:ADEAN_000802700"/>
<reference evidence="2 3" key="1">
    <citation type="submission" date="2020-08" db="EMBL/GenBank/DDBJ databases">
        <authorList>
            <person name="Newling K."/>
            <person name="Davey J."/>
            <person name="Forrester S."/>
        </authorList>
    </citation>
    <scope>NUCLEOTIDE SEQUENCE [LARGE SCALE GENOMIC DNA]</scope>
    <source>
        <strain evidence="3">Crithidia deanei Carvalho (ATCC PRA-265)</strain>
    </source>
</reference>
<evidence type="ECO:0000313" key="3">
    <source>
        <dbReference type="Proteomes" id="UP000515908"/>
    </source>
</evidence>
<dbReference type="OrthoDB" id="256665at2759"/>
<sequence>MAEAREAYHEQMSREREYERLMKETQSGKMDRRFFSKFSDYRQIQDNDPYSSVFGESKTTQRVRTAAWQRQFEEENKDTFLPYERDSTLKRLAPNWFVRYFVKMRDNGGADSAMMLYVMFAFTVSTLCLIAYMFYTAPSRARPVEEVR</sequence>
<keyword evidence="3" id="KW-1185">Reference proteome</keyword>
<keyword evidence="1" id="KW-0812">Transmembrane</keyword>